<evidence type="ECO:0000259" key="2">
    <source>
        <dbReference type="Pfam" id="PF00296"/>
    </source>
</evidence>
<dbReference type="Gene3D" id="3.20.20.30">
    <property type="entry name" value="Luciferase-like domain"/>
    <property type="match status" value="1"/>
</dbReference>
<protein>
    <submittedName>
        <fullName evidence="3">LLM class F420-dependent oxidoreductase</fullName>
    </submittedName>
</protein>
<dbReference type="InterPro" id="IPR019951">
    <property type="entry name" value="F420_OxRdatse_Rv3520c_pred"/>
</dbReference>
<keyword evidence="4" id="KW-1185">Reference proteome</keyword>
<dbReference type="Pfam" id="PF00296">
    <property type="entry name" value="Bac_luciferase"/>
    <property type="match status" value="1"/>
</dbReference>
<dbReference type="NCBIfam" id="TIGR03559">
    <property type="entry name" value="F420_Rv3520c"/>
    <property type="match status" value="1"/>
</dbReference>
<dbReference type="RefSeq" id="WP_192861105.1">
    <property type="nucleotide sequence ID" value="NZ_JADAQT010000028.1"/>
</dbReference>
<dbReference type="SUPFAM" id="SSF51679">
    <property type="entry name" value="Bacterial luciferase-like"/>
    <property type="match status" value="1"/>
</dbReference>
<dbReference type="PANTHER" id="PTHR43244:SF1">
    <property type="entry name" value="5,10-METHYLENETETRAHYDROMETHANOPTERIN REDUCTASE"/>
    <property type="match status" value="1"/>
</dbReference>
<keyword evidence="1" id="KW-0560">Oxidoreductase</keyword>
<accession>A0ABR9MT27</accession>
<comment type="caution">
    <text evidence="3">The sequence shown here is derived from an EMBL/GenBank/DDBJ whole genome shotgun (WGS) entry which is preliminary data.</text>
</comment>
<sequence>MRIGIQTGYWSRKPPKGIQQAILAGDRLGLDSVWTAEAYGSDAFTPLAWWGSRTRNVRLGTGIAQMAARTPTATAMHAMTLDHLSRGRFVLGLGASGPQVVEGWYGQPYQRPLARTREFVDVVREVIARERPVSYDGAFYRLPLPDDADGATGLGKALKPTVHPFRPEIPIVLAAQGPKNIALAAEIADGWMGSFYAPRLDGEFRELLDAGFAKRREERSPANAFEAIATVPVFVRDDVEAAADLIRPFVALYAGGMGAKGANFHKQSLDRMGYKEAMDEVQDLYLAGRKEDAARAVPTELVDEVALIGPVKRIRERFAAWEGTLLTTMLVQGDPSSVLTVLSIAQERAAGTPGTPAAARRAARTRAVAGRTLARLAPTKVPGSR</sequence>
<dbReference type="InterPro" id="IPR036661">
    <property type="entry name" value="Luciferase-like_sf"/>
</dbReference>
<name>A0ABR9MT27_9MICO</name>
<dbReference type="EMBL" id="JADAQT010000028">
    <property type="protein sequence ID" value="MBE1874532.1"/>
    <property type="molecule type" value="Genomic_DNA"/>
</dbReference>
<dbReference type="InterPro" id="IPR050564">
    <property type="entry name" value="F420-G6PD/mer"/>
</dbReference>
<proteinExistence type="predicted"/>
<dbReference type="InterPro" id="IPR011251">
    <property type="entry name" value="Luciferase-like_dom"/>
</dbReference>
<evidence type="ECO:0000313" key="3">
    <source>
        <dbReference type="EMBL" id="MBE1874532.1"/>
    </source>
</evidence>
<gene>
    <name evidence="3" type="ORF">IHE71_02280</name>
</gene>
<dbReference type="PANTHER" id="PTHR43244">
    <property type="match status" value="1"/>
</dbReference>
<reference evidence="3 4" key="1">
    <citation type="submission" date="2020-10" db="EMBL/GenBank/DDBJ databases">
        <title>Myceligenerans pegani sp. nov., an endophytic actinomycete isolated from Peganum harmala L. in Xinjiang, China.</title>
        <authorList>
            <person name="Xin L."/>
        </authorList>
    </citation>
    <scope>NUCLEOTIDE SEQUENCE [LARGE SCALE GENOMIC DNA]</scope>
    <source>
        <strain evidence="3 4">TRM65318</strain>
    </source>
</reference>
<organism evidence="3 4">
    <name type="scientific">Myceligenerans pegani</name>
    <dbReference type="NCBI Taxonomy" id="2776917"/>
    <lineage>
        <taxon>Bacteria</taxon>
        <taxon>Bacillati</taxon>
        <taxon>Actinomycetota</taxon>
        <taxon>Actinomycetes</taxon>
        <taxon>Micrococcales</taxon>
        <taxon>Promicromonosporaceae</taxon>
        <taxon>Myceligenerans</taxon>
    </lineage>
</organism>
<dbReference type="Proteomes" id="UP000625527">
    <property type="component" value="Unassembled WGS sequence"/>
</dbReference>
<evidence type="ECO:0000256" key="1">
    <source>
        <dbReference type="ARBA" id="ARBA00023002"/>
    </source>
</evidence>
<evidence type="ECO:0000313" key="4">
    <source>
        <dbReference type="Proteomes" id="UP000625527"/>
    </source>
</evidence>
<dbReference type="CDD" id="cd01097">
    <property type="entry name" value="Tetrahydromethanopterin_reductase"/>
    <property type="match status" value="1"/>
</dbReference>
<feature type="domain" description="Luciferase-like" evidence="2">
    <location>
        <begin position="14"/>
        <end position="327"/>
    </location>
</feature>